<feature type="compositionally biased region" description="Basic and acidic residues" evidence="1">
    <location>
        <begin position="1"/>
        <end position="16"/>
    </location>
</feature>
<keyword evidence="3" id="KW-1185">Reference proteome</keyword>
<evidence type="ECO:0000313" key="3">
    <source>
        <dbReference type="Proteomes" id="UP001153365"/>
    </source>
</evidence>
<evidence type="ECO:0000256" key="1">
    <source>
        <dbReference type="SAM" id="MobiDB-lite"/>
    </source>
</evidence>
<dbReference type="Proteomes" id="UP001153365">
    <property type="component" value="Unassembled WGS sequence"/>
</dbReference>
<evidence type="ECO:0000313" key="2">
    <source>
        <dbReference type="EMBL" id="CAH7670802.1"/>
    </source>
</evidence>
<sequence length="120" mass="14253">MKRKKKESDSKDRVQPDEEQQQPNGISNERLIQVLDESLRLIDKFLNQGMRKLRVVGLMWRLAKKSWRIVISTFGMGKVKEELQALQERRQTLGSTHKKTAQYLEEDYETRLARRIKPLE</sequence>
<dbReference type="AlphaFoldDB" id="A0AAV0AP57"/>
<reference evidence="2" key="1">
    <citation type="submission" date="2022-06" db="EMBL/GenBank/DDBJ databases">
        <authorList>
            <consortium name="SYNGENTA / RWTH Aachen University"/>
        </authorList>
    </citation>
    <scope>NUCLEOTIDE SEQUENCE</scope>
</reference>
<feature type="region of interest" description="Disordered" evidence="1">
    <location>
        <begin position="1"/>
        <end position="28"/>
    </location>
</feature>
<accession>A0AAV0AP57</accession>
<organism evidence="2 3">
    <name type="scientific">Phakopsora pachyrhizi</name>
    <name type="common">Asian soybean rust disease fungus</name>
    <dbReference type="NCBI Taxonomy" id="170000"/>
    <lineage>
        <taxon>Eukaryota</taxon>
        <taxon>Fungi</taxon>
        <taxon>Dikarya</taxon>
        <taxon>Basidiomycota</taxon>
        <taxon>Pucciniomycotina</taxon>
        <taxon>Pucciniomycetes</taxon>
        <taxon>Pucciniales</taxon>
        <taxon>Phakopsoraceae</taxon>
        <taxon>Phakopsora</taxon>
    </lineage>
</organism>
<proteinExistence type="predicted"/>
<gene>
    <name evidence="2" type="ORF">PPACK8108_LOCUS5538</name>
</gene>
<name>A0AAV0AP57_PHAPC</name>
<protein>
    <submittedName>
        <fullName evidence="2">Uncharacterized protein</fullName>
    </submittedName>
</protein>
<dbReference type="EMBL" id="CALTRL010001066">
    <property type="protein sequence ID" value="CAH7670802.1"/>
    <property type="molecule type" value="Genomic_DNA"/>
</dbReference>
<comment type="caution">
    <text evidence="2">The sequence shown here is derived from an EMBL/GenBank/DDBJ whole genome shotgun (WGS) entry which is preliminary data.</text>
</comment>